<reference evidence="5 6" key="1">
    <citation type="submission" date="2019-10" db="EMBL/GenBank/DDBJ databases">
        <title>Poseidonibacter ostreae sp. nov., isolated from the gut of the Ostrea denselamellosa.</title>
        <authorList>
            <person name="Choi A."/>
        </authorList>
    </citation>
    <scope>NUCLEOTIDE SEQUENCE [LARGE SCALE GENOMIC DNA]</scope>
    <source>
        <strain evidence="3 6">SJOD-M-33</strain>
        <strain evidence="4 5">SJOD-M-5</strain>
    </source>
</reference>
<evidence type="ECO:0000313" key="5">
    <source>
        <dbReference type="Proteomes" id="UP000461010"/>
    </source>
</evidence>
<name>A0A6L4WNI5_9BACT</name>
<dbReference type="Pfam" id="PF21205">
    <property type="entry name" value="Rep3_C"/>
    <property type="match status" value="1"/>
</dbReference>
<dbReference type="Gene3D" id="1.10.10.10">
    <property type="entry name" value="Winged helix-like DNA-binding domain superfamily/Winged helix DNA-binding domain"/>
    <property type="match status" value="2"/>
</dbReference>
<dbReference type="InterPro" id="IPR036388">
    <property type="entry name" value="WH-like_DNA-bd_sf"/>
</dbReference>
<dbReference type="Proteomes" id="UP000472839">
    <property type="component" value="Unassembled WGS sequence"/>
</dbReference>
<dbReference type="GO" id="GO:0003887">
    <property type="term" value="F:DNA-directed DNA polymerase activity"/>
    <property type="evidence" value="ECO:0007669"/>
    <property type="project" value="InterPro"/>
</dbReference>
<evidence type="ECO:0000313" key="6">
    <source>
        <dbReference type="Proteomes" id="UP000472839"/>
    </source>
</evidence>
<evidence type="ECO:0000259" key="2">
    <source>
        <dbReference type="Pfam" id="PF01051"/>
    </source>
</evidence>
<dbReference type="InterPro" id="IPR000525">
    <property type="entry name" value="Initiator_Rep_WH1"/>
</dbReference>
<gene>
    <name evidence="4" type="ORF">GBG18_14310</name>
    <name evidence="3" type="ORF">GBG19_15480</name>
</gene>
<sequence length="498" mass="58914">MIFNGKLVDKTIRPTKKQLFNEEQKKLLKNRKVVQLNKFIKGDVSAFSVNDLKIFKLIISKVDSKESLFKDFYEITTDEIKALNINEKHLYSETRKTLRRLANIYITFDEGESIREVGLIRNDFKFEKYTKKVLINFNKDMDEYLINLKKNFFMYDLIDIVNFKFKHTIKFYEYIKSQSLNVIKLKIETIKDILDLKNKYSRYTNFRTDVLEVILEEINESSNTLYISYTEERVGPKVEYIIFHVKRIKSDLILENNSNKNKYGYLIGKECEYLDKFYILDSVDTEKYIISLKEALTNNFTNIVKDNDIGLAETLKALFKKEFIESSSIDVEVDEVQRLLTVKDFKKFKEQVIKQYLGKQLVNNLPGYDKEDIISVQDETGYLINTTSGAALKKEDSLIIWRHLYKNRDLVGKIVKDDPTKEYINKIFTIKKKNEFGDREVFKYMITDIKEEDESGNSKYRLFIQNLNDPLAEIEKSKSLLTFEQLKIYIEENSKEDS</sequence>
<evidence type="ECO:0000313" key="4">
    <source>
        <dbReference type="EMBL" id="KAB7887009.1"/>
    </source>
</evidence>
<dbReference type="GO" id="GO:0006270">
    <property type="term" value="P:DNA replication initiation"/>
    <property type="evidence" value="ECO:0007669"/>
    <property type="project" value="InterPro"/>
</dbReference>
<evidence type="ECO:0000313" key="3">
    <source>
        <dbReference type="EMBL" id="KAB7884641.1"/>
    </source>
</evidence>
<keyword evidence="5" id="KW-1185">Reference proteome</keyword>
<dbReference type="EMBL" id="WFKJ01000069">
    <property type="protein sequence ID" value="KAB7887009.1"/>
    <property type="molecule type" value="Genomic_DNA"/>
</dbReference>
<dbReference type="Pfam" id="PF01051">
    <property type="entry name" value="Rep3_N"/>
    <property type="match status" value="1"/>
</dbReference>
<dbReference type="Proteomes" id="UP000461010">
    <property type="component" value="Unassembled WGS sequence"/>
</dbReference>
<dbReference type="AlphaFoldDB" id="A0A6L4WNI5"/>
<dbReference type="InterPro" id="IPR036390">
    <property type="entry name" value="WH_DNA-bd_sf"/>
</dbReference>
<comment type="similarity">
    <text evidence="1">Belongs to the initiator RepB protein family.</text>
</comment>
<comment type="caution">
    <text evidence="3">The sequence shown here is derived from an EMBL/GenBank/DDBJ whole genome shotgun (WGS) entry which is preliminary data.</text>
</comment>
<proteinExistence type="inferred from homology"/>
<feature type="domain" description="Initiator Rep protein WH1" evidence="2">
    <location>
        <begin position="32"/>
        <end position="176"/>
    </location>
</feature>
<organism evidence="3 6">
    <name type="scientific">Poseidonibacter ostreae</name>
    <dbReference type="NCBI Taxonomy" id="2654171"/>
    <lineage>
        <taxon>Bacteria</taxon>
        <taxon>Pseudomonadati</taxon>
        <taxon>Campylobacterota</taxon>
        <taxon>Epsilonproteobacteria</taxon>
        <taxon>Campylobacterales</taxon>
        <taxon>Arcobacteraceae</taxon>
        <taxon>Poseidonibacter</taxon>
    </lineage>
</organism>
<evidence type="ECO:0000256" key="1">
    <source>
        <dbReference type="ARBA" id="ARBA00038283"/>
    </source>
</evidence>
<accession>A0A6L4WNI5</accession>
<dbReference type="EMBL" id="WFKK01000077">
    <property type="protein sequence ID" value="KAB7884641.1"/>
    <property type="molecule type" value="Genomic_DNA"/>
</dbReference>
<dbReference type="SUPFAM" id="SSF46785">
    <property type="entry name" value="Winged helix' DNA-binding domain"/>
    <property type="match status" value="2"/>
</dbReference>
<protein>
    <submittedName>
        <fullName evidence="3">RepB family plasmid replication initiator protein</fullName>
    </submittedName>
</protein>